<dbReference type="PANTHER" id="PTHR46766:SF1">
    <property type="entry name" value="GLUTAMINE-RICH PROTEIN 2"/>
    <property type="match status" value="1"/>
</dbReference>
<dbReference type="BioCyc" id="MTUB1310114:G13A2-2638-MONOMER"/>
<dbReference type="PANTHER" id="PTHR46766">
    <property type="entry name" value="GLUTAMINE-RICH PROTEIN 2"/>
    <property type="match status" value="1"/>
</dbReference>
<accession>R4MGM3</accession>
<feature type="domain" description="PPE" evidence="2">
    <location>
        <begin position="1"/>
        <end position="100"/>
    </location>
</feature>
<dbReference type="InterPro" id="IPR013228">
    <property type="entry name" value="PE-PPE_C"/>
</dbReference>
<dbReference type="InterPro" id="IPR038332">
    <property type="entry name" value="PPE_sf"/>
</dbReference>
<dbReference type="Pfam" id="PF08237">
    <property type="entry name" value="PE-PPE"/>
    <property type="match status" value="1"/>
</dbReference>
<evidence type="ECO:0000313" key="5">
    <source>
        <dbReference type="Proteomes" id="UP000013548"/>
    </source>
</evidence>
<dbReference type="AlphaFoldDB" id="R4MGM3"/>
<reference evidence="4 5" key="1">
    <citation type="journal article" date="2013" name="Genome Announc.">
        <title>Whole-Genome Sequences of Four Clinical Isolates of Mycobacterium tuberculosis from Tamil Nadu, South India.</title>
        <authorList>
            <person name="Narayanan S."/>
            <person name="Deshpande U."/>
        </authorList>
    </citation>
    <scope>NUCLEOTIDE SEQUENCE [LARGE SCALE GENOMIC DNA]</scope>
    <source>
        <strain evidence="4 5">CAS/NITR204</strain>
    </source>
</reference>
<dbReference type="Pfam" id="PF00823">
    <property type="entry name" value="PPE"/>
    <property type="match status" value="1"/>
</dbReference>
<name>R4MGM3_MYCTX</name>
<dbReference type="GO" id="GO:0052572">
    <property type="term" value="P:response to host immune response"/>
    <property type="evidence" value="ECO:0007669"/>
    <property type="project" value="TreeGrafter"/>
</dbReference>
<dbReference type="Proteomes" id="UP000013548">
    <property type="component" value="Chromosome"/>
</dbReference>
<evidence type="ECO:0000259" key="2">
    <source>
        <dbReference type="Pfam" id="PF00823"/>
    </source>
</evidence>
<evidence type="ECO:0000313" key="4">
    <source>
        <dbReference type="EMBL" id="AGL28063.1"/>
    </source>
</evidence>
<dbReference type="InterPro" id="IPR000030">
    <property type="entry name" value="PPE_dom"/>
</dbReference>
<dbReference type="Gene3D" id="3.40.50.1820">
    <property type="entry name" value="alpha/beta hydrolase"/>
    <property type="match status" value="1"/>
</dbReference>
<dbReference type="Gene3D" id="1.20.1260.20">
    <property type="entry name" value="PPE superfamily"/>
    <property type="match status" value="1"/>
</dbReference>
<protein>
    <submittedName>
        <fullName evidence="4">PPE family protein</fullName>
    </submittedName>
</protein>
<dbReference type="SUPFAM" id="SSF140459">
    <property type="entry name" value="PE/PPE dimer-like"/>
    <property type="match status" value="1"/>
</dbReference>
<dbReference type="EMBL" id="CP005386">
    <property type="protein sequence ID" value="AGL28063.1"/>
    <property type="molecule type" value="Genomic_DNA"/>
</dbReference>
<gene>
    <name evidence="4" type="ORF">J113_18200</name>
</gene>
<evidence type="ECO:0000256" key="1">
    <source>
        <dbReference type="ARBA" id="ARBA00010652"/>
    </source>
</evidence>
<dbReference type="PATRIC" id="fig|1310114.3.peg.3840"/>
<proteinExistence type="inferred from homology"/>
<dbReference type="KEGG" id="mtuc:J113_18200"/>
<feature type="domain" description="PE-PPE" evidence="3">
    <location>
        <begin position="235"/>
        <end position="460"/>
    </location>
</feature>
<organism evidence="4 5">
    <name type="scientific">Mycobacterium tuberculosis CAS/NITR204</name>
    <dbReference type="NCBI Taxonomy" id="1310114"/>
    <lineage>
        <taxon>Bacteria</taxon>
        <taxon>Bacillati</taxon>
        <taxon>Actinomycetota</taxon>
        <taxon>Actinomycetes</taxon>
        <taxon>Mycobacteriales</taxon>
        <taxon>Mycobacteriaceae</taxon>
        <taxon>Mycobacterium</taxon>
        <taxon>Mycobacterium tuberculosis complex</taxon>
    </lineage>
</organism>
<dbReference type="HOGENOM" id="CLU_028265_1_0_11"/>
<sequence>MTRAASPYVGWLNTAAGQAAQAAGQARLAASAFEATLAATVSPRWSRPAARRTSLVAANLLGQNAPAIAAAEAEYEQIWAQDVAAMFGYHSAASAVATQLAPIQEGLQQQLQNVLAQLASGNLGSGNVGVGNIGNDNIGNANIGFGNRGDANIGIGNIGDRNLGIGNTGNWNIGIGITGNGQIGFGKPANPDVLVVGNGGPGVTALVMGGTDSLLPLPNIPLLEYAARFITPVHPGYTATFLETPSQFFPFTGLNSLTYDVSVAQGVTNLHTAIMAQLAAGNEVVVFGTSQSATIATFEMRYLQSLPAHLRPGLDELSFTLTGNPNRPDGGILTRFGFSIPQLGFTLSGATPADAYPTVDYAFQYDGVNDFPKYPLNVFATANAIAGILFLHSGLIALPPDLASGVVQPVSSPDVLTTYILLPSQDLPLLVPLRAIPLLGNPLADLIQPDLRVLVELGYDRTAHQDVPSPFGLFPDVDWAEVAADLQQGAVQGVNDALSGLGLPPPWQPALPRLF</sequence>
<evidence type="ECO:0000259" key="3">
    <source>
        <dbReference type="Pfam" id="PF08237"/>
    </source>
</evidence>
<comment type="similarity">
    <text evidence="1">Belongs to the mycobacterial PPE family.</text>
</comment>
<dbReference type="InterPro" id="IPR029058">
    <property type="entry name" value="AB_hydrolase_fold"/>
</dbReference>